<evidence type="ECO:0000256" key="4">
    <source>
        <dbReference type="ARBA" id="ARBA00022692"/>
    </source>
</evidence>
<feature type="transmembrane region" description="Helical" evidence="8">
    <location>
        <begin position="17"/>
        <end position="35"/>
    </location>
</feature>
<evidence type="ECO:0000256" key="5">
    <source>
        <dbReference type="ARBA" id="ARBA00022989"/>
    </source>
</evidence>
<dbReference type="GO" id="GO:0006506">
    <property type="term" value="P:GPI anchor biosynthetic process"/>
    <property type="evidence" value="ECO:0007669"/>
    <property type="project" value="UniProtKB-KW"/>
</dbReference>
<dbReference type="InterPro" id="IPR039545">
    <property type="entry name" value="PGAP2"/>
</dbReference>
<accession>C1L4I6</accession>
<name>C1L4I6_SCHJA</name>
<evidence type="ECO:0000256" key="1">
    <source>
        <dbReference type="ARBA" id="ARBA00004653"/>
    </source>
</evidence>
<evidence type="ECO:0000256" key="3">
    <source>
        <dbReference type="ARBA" id="ARBA00022502"/>
    </source>
</evidence>
<dbReference type="GO" id="GO:0000139">
    <property type="term" value="C:Golgi membrane"/>
    <property type="evidence" value="ECO:0007669"/>
    <property type="project" value="UniProtKB-SubCell"/>
</dbReference>
<reference evidence="10" key="1">
    <citation type="journal article" date="2009" name="Nature">
        <title>The Schistosoma japonicum genome reveals features of host-parasite interplay.</title>
        <authorList>
            <person name="Liu F."/>
            <person name="Zhou Y."/>
            <person name="Wang Z.Q."/>
            <person name="Lu G."/>
            <person name="Zheng H."/>
            <person name="Brindley P.J."/>
            <person name="McManus D.P."/>
            <person name="Blair D."/>
            <person name="Zhang Q.H."/>
            <person name="Zhong Y."/>
            <person name="Wang S."/>
            <person name="Han Z.G."/>
            <person name="Chen Z."/>
        </authorList>
    </citation>
    <scope>NUCLEOTIDE SEQUENCE</scope>
    <source>
        <strain evidence="10">Anhui</strain>
    </source>
</reference>
<keyword evidence="7 8" id="KW-0472">Membrane</keyword>
<dbReference type="EMBL" id="FN313880">
    <property type="protein sequence ID" value="CAX69614.1"/>
    <property type="molecule type" value="mRNA"/>
</dbReference>
<sequence length="143" mass="16837">MLSIVSSSDDYIRHRNYFGIFVLSSVVYMIIDVYISQLINKLCQYSPWSKILKKKIYVMATYVTCLLIIMLCHYIHMRFCPPYTYTVFAVFEYVAIISNVTYHYTTSQIYEDISIKKIISYFSSGRTIPFVDMKLELPLLEAK</sequence>
<dbReference type="PANTHER" id="PTHR12892">
    <property type="entry name" value="FGF RECEPTOR ACTIVATING PROTEIN 1"/>
    <property type="match status" value="1"/>
</dbReference>
<keyword evidence="6" id="KW-0333">Golgi apparatus</keyword>
<dbReference type="AlphaFoldDB" id="C1L4I6"/>
<dbReference type="Pfam" id="PF10277">
    <property type="entry name" value="Frag1"/>
    <property type="match status" value="1"/>
</dbReference>
<evidence type="ECO:0000256" key="6">
    <source>
        <dbReference type="ARBA" id="ARBA00023034"/>
    </source>
</evidence>
<comment type="similarity">
    <text evidence="2">Belongs to the PGAP2 family.</text>
</comment>
<keyword evidence="3" id="KW-0337">GPI-anchor biosynthesis</keyword>
<protein>
    <recommendedName>
        <fullName evidence="9">CWH43-like N-terminal domain-containing protein</fullName>
    </recommendedName>
</protein>
<feature type="domain" description="CWH43-like N-terminal" evidence="9">
    <location>
        <begin position="1"/>
        <end position="107"/>
    </location>
</feature>
<dbReference type="PANTHER" id="PTHR12892:SF11">
    <property type="entry name" value="POST-GPI ATTACHMENT TO PROTEINS FACTOR 2"/>
    <property type="match status" value="1"/>
</dbReference>
<dbReference type="GO" id="GO:0005789">
    <property type="term" value="C:endoplasmic reticulum membrane"/>
    <property type="evidence" value="ECO:0007669"/>
    <property type="project" value="TreeGrafter"/>
</dbReference>
<proteinExistence type="evidence at transcript level"/>
<evidence type="ECO:0000256" key="8">
    <source>
        <dbReference type="SAM" id="Phobius"/>
    </source>
</evidence>
<keyword evidence="4 8" id="KW-0812">Transmembrane</keyword>
<reference evidence="10" key="2">
    <citation type="submission" date="2009-03" db="EMBL/GenBank/DDBJ databases">
        <authorList>
            <person name="Gang L."/>
        </authorList>
    </citation>
    <scope>NUCLEOTIDE SEQUENCE</scope>
    <source>
        <strain evidence="10">Anhui</strain>
    </source>
</reference>
<dbReference type="InterPro" id="IPR019402">
    <property type="entry name" value="CWH43_N"/>
</dbReference>
<keyword evidence="5 8" id="KW-1133">Transmembrane helix</keyword>
<evidence type="ECO:0000259" key="9">
    <source>
        <dbReference type="Pfam" id="PF10277"/>
    </source>
</evidence>
<evidence type="ECO:0000256" key="7">
    <source>
        <dbReference type="ARBA" id="ARBA00023136"/>
    </source>
</evidence>
<comment type="subcellular location">
    <subcellularLocation>
        <location evidence="1">Golgi apparatus membrane</location>
        <topology evidence="1">Multi-pass membrane protein</topology>
    </subcellularLocation>
</comment>
<feature type="transmembrane region" description="Helical" evidence="8">
    <location>
        <begin position="56"/>
        <end position="76"/>
    </location>
</feature>
<organism evidence="10">
    <name type="scientific">Schistosoma japonicum</name>
    <name type="common">Blood fluke</name>
    <dbReference type="NCBI Taxonomy" id="6182"/>
    <lineage>
        <taxon>Eukaryota</taxon>
        <taxon>Metazoa</taxon>
        <taxon>Spiralia</taxon>
        <taxon>Lophotrochozoa</taxon>
        <taxon>Platyhelminthes</taxon>
        <taxon>Trematoda</taxon>
        <taxon>Digenea</taxon>
        <taxon>Strigeidida</taxon>
        <taxon>Schistosomatoidea</taxon>
        <taxon>Schistosomatidae</taxon>
        <taxon>Schistosoma</taxon>
    </lineage>
</organism>
<evidence type="ECO:0000256" key="2">
    <source>
        <dbReference type="ARBA" id="ARBA00007414"/>
    </source>
</evidence>
<evidence type="ECO:0000313" key="10">
    <source>
        <dbReference type="EMBL" id="CAX69614.1"/>
    </source>
</evidence>